<dbReference type="GO" id="GO:0003700">
    <property type="term" value="F:DNA-binding transcription factor activity"/>
    <property type="evidence" value="ECO:0007669"/>
    <property type="project" value="InterPro"/>
</dbReference>
<dbReference type="PANTHER" id="PTHR43132:SF2">
    <property type="entry name" value="ARSENICAL RESISTANCE OPERON REPRESSOR ARSR-RELATED"/>
    <property type="match status" value="1"/>
</dbReference>
<dbReference type="EMBL" id="JDST02000061">
    <property type="protein sequence ID" value="KFB76172.1"/>
    <property type="molecule type" value="Genomic_DNA"/>
</dbReference>
<keyword evidence="6" id="KW-1185">Reference proteome</keyword>
<dbReference type="PROSITE" id="PS50987">
    <property type="entry name" value="HTH_ARSR_2"/>
    <property type="match status" value="1"/>
</dbReference>
<dbReference type="InterPro" id="IPR036388">
    <property type="entry name" value="WH-like_DNA-bd_sf"/>
</dbReference>
<dbReference type="PRINTS" id="PR00778">
    <property type="entry name" value="HTHARSR"/>
</dbReference>
<dbReference type="Gene3D" id="1.10.10.10">
    <property type="entry name" value="Winged helix-like DNA-binding domain superfamily/Winged helix DNA-binding domain"/>
    <property type="match status" value="1"/>
</dbReference>
<accession>A0A080M4F1</accession>
<dbReference type="STRING" id="1453999.AW06_002740"/>
<dbReference type="PANTHER" id="PTHR43132">
    <property type="entry name" value="ARSENICAL RESISTANCE OPERON REPRESSOR ARSR-RELATED"/>
    <property type="match status" value="1"/>
</dbReference>
<proteinExistence type="predicted"/>
<gene>
    <name evidence="5" type="ORF">AW06_002740</name>
</gene>
<dbReference type="InterPro" id="IPR051011">
    <property type="entry name" value="Metal_resp_trans_reg"/>
</dbReference>
<dbReference type="Pfam" id="PF12840">
    <property type="entry name" value="HTH_20"/>
    <property type="match status" value="1"/>
</dbReference>
<dbReference type="CDD" id="cd00090">
    <property type="entry name" value="HTH_ARSR"/>
    <property type="match status" value="1"/>
</dbReference>
<evidence type="ECO:0000313" key="5">
    <source>
        <dbReference type="EMBL" id="KFB76172.1"/>
    </source>
</evidence>
<organism evidence="5 6">
    <name type="scientific">Candidatus Accumulibacter cognatus</name>
    <dbReference type="NCBI Taxonomy" id="2954383"/>
    <lineage>
        <taxon>Bacteria</taxon>
        <taxon>Pseudomonadati</taxon>
        <taxon>Pseudomonadota</taxon>
        <taxon>Betaproteobacteria</taxon>
        <taxon>Candidatus Accumulibacter</taxon>
    </lineage>
</organism>
<sequence length="141" mass="15083">MVSNAIIGQMMSPKLDTAIPSLSANALRDPEYFGIVGTMTNTDAVTTLAALAQESRLAIFRLLVQNAPAGLTVGLIAEQLQLPAPTLSFHLKTLTHAGLVNTTQEGRFVRCHAVLDRIDDLVAFLTDNCCGGHPEICKPQL</sequence>
<dbReference type="InterPro" id="IPR036390">
    <property type="entry name" value="WH_DNA-bd_sf"/>
</dbReference>
<feature type="domain" description="HTH arsR-type" evidence="4">
    <location>
        <begin position="36"/>
        <end position="133"/>
    </location>
</feature>
<dbReference type="SMART" id="SM00418">
    <property type="entry name" value="HTH_ARSR"/>
    <property type="match status" value="1"/>
</dbReference>
<name>A0A080M4F1_9PROT</name>
<reference evidence="5" key="1">
    <citation type="submission" date="2014-02" db="EMBL/GenBank/DDBJ databases">
        <title>Expanding our view of genomic diversity in Candidatus Accumulibacter clades.</title>
        <authorList>
            <person name="Skennerton C.T."/>
            <person name="Barr J.J."/>
            <person name="Slater F.R."/>
            <person name="Bond P.L."/>
            <person name="Tyson G.W."/>
        </authorList>
    </citation>
    <scope>NUCLEOTIDE SEQUENCE [LARGE SCALE GENOMIC DNA]</scope>
</reference>
<evidence type="ECO:0000256" key="3">
    <source>
        <dbReference type="ARBA" id="ARBA00023163"/>
    </source>
</evidence>
<keyword evidence="3" id="KW-0804">Transcription</keyword>
<evidence type="ECO:0000259" key="4">
    <source>
        <dbReference type="PROSITE" id="PS50987"/>
    </source>
</evidence>
<dbReference type="SUPFAM" id="SSF46785">
    <property type="entry name" value="Winged helix' DNA-binding domain"/>
    <property type="match status" value="1"/>
</dbReference>
<dbReference type="GO" id="GO:0003677">
    <property type="term" value="F:DNA binding"/>
    <property type="evidence" value="ECO:0007669"/>
    <property type="project" value="UniProtKB-KW"/>
</dbReference>
<evidence type="ECO:0000256" key="2">
    <source>
        <dbReference type="ARBA" id="ARBA00023125"/>
    </source>
</evidence>
<dbReference type="Proteomes" id="UP000021315">
    <property type="component" value="Unassembled WGS sequence"/>
</dbReference>
<evidence type="ECO:0000313" key="6">
    <source>
        <dbReference type="Proteomes" id="UP000021315"/>
    </source>
</evidence>
<comment type="caution">
    <text evidence="5">The sequence shown here is derived from an EMBL/GenBank/DDBJ whole genome shotgun (WGS) entry which is preliminary data.</text>
</comment>
<dbReference type="InterPro" id="IPR011991">
    <property type="entry name" value="ArsR-like_HTH"/>
</dbReference>
<evidence type="ECO:0000256" key="1">
    <source>
        <dbReference type="ARBA" id="ARBA00023015"/>
    </source>
</evidence>
<dbReference type="InterPro" id="IPR001845">
    <property type="entry name" value="HTH_ArsR_DNA-bd_dom"/>
</dbReference>
<dbReference type="AlphaFoldDB" id="A0A080M4F1"/>
<keyword evidence="2" id="KW-0238">DNA-binding</keyword>
<protein>
    <submittedName>
        <fullName evidence="5">Helix-turn-helix domain protein</fullName>
    </submittedName>
</protein>
<keyword evidence="1" id="KW-0805">Transcription regulation</keyword>
<dbReference type="NCBIfam" id="NF033788">
    <property type="entry name" value="HTH_metalloreg"/>
    <property type="match status" value="1"/>
</dbReference>